<dbReference type="Gene3D" id="3.20.20.70">
    <property type="entry name" value="Aldolase class I"/>
    <property type="match status" value="1"/>
</dbReference>
<dbReference type="AlphaFoldDB" id="A0A7J4JGY2"/>
<dbReference type="EMBL" id="DUGH01000102">
    <property type="protein sequence ID" value="HIH16584.1"/>
    <property type="molecule type" value="Genomic_DNA"/>
</dbReference>
<organism evidence="1 2">
    <name type="scientific">Candidatus Iainarchaeum sp</name>
    <dbReference type="NCBI Taxonomy" id="3101447"/>
    <lineage>
        <taxon>Archaea</taxon>
        <taxon>Candidatus Iainarchaeota</taxon>
        <taxon>Candidatus Iainarchaeia</taxon>
        <taxon>Candidatus Iainarchaeales</taxon>
        <taxon>Candidatus Iainarchaeaceae</taxon>
        <taxon>Candidatus Iainarchaeum</taxon>
    </lineage>
</organism>
<reference evidence="2" key="1">
    <citation type="journal article" date="2020" name="bioRxiv">
        <title>A rank-normalized archaeal taxonomy based on genome phylogeny resolves widespread incomplete and uneven classifications.</title>
        <authorList>
            <person name="Rinke C."/>
            <person name="Chuvochina M."/>
            <person name="Mussig A.J."/>
            <person name="Chaumeil P.-A."/>
            <person name="Waite D.W."/>
            <person name="Whitman W.B."/>
            <person name="Parks D.H."/>
            <person name="Hugenholtz P."/>
        </authorList>
    </citation>
    <scope>NUCLEOTIDE SEQUENCE [LARGE SCALE GENOMIC DNA]</scope>
</reference>
<name>A0A7J4JGY2_9ARCH</name>
<dbReference type="Proteomes" id="UP000564964">
    <property type="component" value="Unassembled WGS sequence"/>
</dbReference>
<dbReference type="InterPro" id="IPR013785">
    <property type="entry name" value="Aldolase_TIM"/>
</dbReference>
<evidence type="ECO:0000313" key="1">
    <source>
        <dbReference type="EMBL" id="HIH16584.1"/>
    </source>
</evidence>
<gene>
    <name evidence="1" type="ORF">HA252_04230</name>
</gene>
<evidence type="ECO:0000313" key="2">
    <source>
        <dbReference type="Proteomes" id="UP000564964"/>
    </source>
</evidence>
<protein>
    <recommendedName>
        <fullName evidence="3">Orotidine-5'-phosphate decarboxylase</fullName>
    </recommendedName>
</protein>
<feature type="non-terminal residue" evidence="1">
    <location>
        <position position="63"/>
    </location>
</feature>
<sequence length="63" mass="6866">MTEWSESLEHAAKQNKSLACFGLDPVIERIPIKEGNAEQKIAGFYGEILDACEAEDCLPGAVK</sequence>
<evidence type="ECO:0008006" key="3">
    <source>
        <dbReference type="Google" id="ProtNLM"/>
    </source>
</evidence>
<accession>A0A7J4JGY2</accession>
<proteinExistence type="predicted"/>
<comment type="caution">
    <text evidence="1">The sequence shown here is derived from an EMBL/GenBank/DDBJ whole genome shotgun (WGS) entry which is preliminary data.</text>
</comment>